<dbReference type="EMBL" id="AMZH03000073">
    <property type="protein sequence ID" value="RRT85709.1"/>
    <property type="molecule type" value="Genomic_DNA"/>
</dbReference>
<dbReference type="Proteomes" id="UP000287651">
    <property type="component" value="Unassembled WGS sequence"/>
</dbReference>
<reference evidence="1 2" key="1">
    <citation type="journal article" date="2014" name="Agronomy (Basel)">
        <title>A Draft Genome Sequence for Ensete ventricosum, the Drought-Tolerant Tree Against Hunger.</title>
        <authorList>
            <person name="Harrison J."/>
            <person name="Moore K.A."/>
            <person name="Paszkiewicz K."/>
            <person name="Jones T."/>
            <person name="Grant M."/>
            <person name="Ambacheew D."/>
            <person name="Muzemil S."/>
            <person name="Studholme D.J."/>
        </authorList>
    </citation>
    <scope>NUCLEOTIDE SEQUENCE [LARGE SCALE GENOMIC DNA]</scope>
</reference>
<organism evidence="1 2">
    <name type="scientific">Ensete ventricosum</name>
    <name type="common">Abyssinian banana</name>
    <name type="synonym">Musa ensete</name>
    <dbReference type="NCBI Taxonomy" id="4639"/>
    <lineage>
        <taxon>Eukaryota</taxon>
        <taxon>Viridiplantae</taxon>
        <taxon>Streptophyta</taxon>
        <taxon>Embryophyta</taxon>
        <taxon>Tracheophyta</taxon>
        <taxon>Spermatophyta</taxon>
        <taxon>Magnoliopsida</taxon>
        <taxon>Liliopsida</taxon>
        <taxon>Zingiberales</taxon>
        <taxon>Musaceae</taxon>
        <taxon>Ensete</taxon>
    </lineage>
</organism>
<protein>
    <submittedName>
        <fullName evidence="1">Uncharacterized protein</fullName>
    </submittedName>
</protein>
<name>A0A427BB64_ENSVE</name>
<accession>A0A427BB64</accession>
<comment type="caution">
    <text evidence="1">The sequence shown here is derived from an EMBL/GenBank/DDBJ whole genome shotgun (WGS) entry which is preliminary data.</text>
</comment>
<gene>
    <name evidence="1" type="ORF">B296_00003696</name>
</gene>
<evidence type="ECO:0000313" key="1">
    <source>
        <dbReference type="EMBL" id="RRT85709.1"/>
    </source>
</evidence>
<proteinExistence type="predicted"/>
<evidence type="ECO:0000313" key="2">
    <source>
        <dbReference type="Proteomes" id="UP000287651"/>
    </source>
</evidence>
<dbReference type="AlphaFoldDB" id="A0A427BB64"/>
<sequence>MPSQDQAPMKDADLESMSMNMKEGDHCVVNHGEGLTTIDFGGDVSLAEKEGAGMTGSWCDTGQMQQNGWSTSYRDGEGCGKGQRGGVLANVVAEEGLGMATSGEDVMAKEGLGMAAGVEDVMVAGSIKSIHRMI</sequence>